<evidence type="ECO:0000313" key="3">
    <source>
        <dbReference type="Proteomes" id="UP000547458"/>
    </source>
</evidence>
<evidence type="ECO:0000313" key="2">
    <source>
        <dbReference type="EMBL" id="NJC23836.1"/>
    </source>
</evidence>
<protein>
    <submittedName>
        <fullName evidence="2">Uncharacterized protein</fullName>
    </submittedName>
</protein>
<reference evidence="2 3" key="1">
    <citation type="submission" date="2020-03" db="EMBL/GenBank/DDBJ databases">
        <title>Sequencing the genomes of 1000 actinobacteria strains.</title>
        <authorList>
            <person name="Klenk H.-P."/>
        </authorList>
    </citation>
    <scope>NUCLEOTIDE SEQUENCE [LARGE SCALE GENOMIC DNA]</scope>
    <source>
        <strain evidence="2 3">DSM 16403</strain>
    </source>
</reference>
<feature type="region of interest" description="Disordered" evidence="1">
    <location>
        <begin position="20"/>
        <end position="41"/>
    </location>
</feature>
<proteinExistence type="predicted"/>
<dbReference type="Proteomes" id="UP000547458">
    <property type="component" value="Unassembled WGS sequence"/>
</dbReference>
<dbReference type="EMBL" id="JAATJL010000001">
    <property type="protein sequence ID" value="NJC23836.1"/>
    <property type="molecule type" value="Genomic_DNA"/>
</dbReference>
<comment type="caution">
    <text evidence="2">The sequence shown here is derived from an EMBL/GenBank/DDBJ whole genome shotgun (WGS) entry which is preliminary data.</text>
</comment>
<dbReference type="RefSeq" id="WP_280801314.1">
    <property type="nucleotide sequence ID" value="NZ_JAATJL010000001.1"/>
</dbReference>
<feature type="compositionally biased region" description="Basic residues" evidence="1">
    <location>
        <begin position="31"/>
        <end position="41"/>
    </location>
</feature>
<evidence type="ECO:0000256" key="1">
    <source>
        <dbReference type="SAM" id="MobiDB-lite"/>
    </source>
</evidence>
<dbReference type="AlphaFoldDB" id="A0A846RXX8"/>
<keyword evidence="3" id="KW-1185">Reference proteome</keyword>
<gene>
    <name evidence="2" type="ORF">BJ994_002912</name>
</gene>
<name>A0A846RXX8_9MICC</name>
<accession>A0A846RXX8</accession>
<sequence>MLKKILWALAPVIASKVLGKRRNGQTNTKYSRGKSYGRKRR</sequence>
<organism evidence="2 3">
    <name type="scientific">Arthrobacter pigmenti</name>
    <dbReference type="NCBI Taxonomy" id="271432"/>
    <lineage>
        <taxon>Bacteria</taxon>
        <taxon>Bacillati</taxon>
        <taxon>Actinomycetota</taxon>
        <taxon>Actinomycetes</taxon>
        <taxon>Micrococcales</taxon>
        <taxon>Micrococcaceae</taxon>
        <taxon>Arthrobacter</taxon>
    </lineage>
</organism>